<organism evidence="1 2">
    <name type="scientific">Brenneria populi</name>
    <dbReference type="NCBI Taxonomy" id="1505588"/>
    <lineage>
        <taxon>Bacteria</taxon>
        <taxon>Pseudomonadati</taxon>
        <taxon>Pseudomonadota</taxon>
        <taxon>Gammaproteobacteria</taxon>
        <taxon>Enterobacterales</taxon>
        <taxon>Pectobacteriaceae</taxon>
        <taxon>Brenneria</taxon>
    </lineage>
</organism>
<dbReference type="Proteomes" id="UP001309705">
    <property type="component" value="Unassembled WGS sequence"/>
</dbReference>
<dbReference type="RefSeq" id="WP_327618294.1">
    <property type="nucleotide sequence ID" value="NZ_JAYWTM010000009.1"/>
</dbReference>
<name>A0ABU6JRI2_9GAMM</name>
<accession>A0ABU6JRI2</accession>
<gene>
    <name evidence="1" type="ORF">VSX58_12020</name>
</gene>
<protein>
    <submittedName>
        <fullName evidence="1">Uncharacterized protein</fullName>
    </submittedName>
</protein>
<keyword evidence="2" id="KW-1185">Reference proteome</keyword>
<reference evidence="1 2" key="1">
    <citation type="journal article" date="2017" name="Int. J. Syst. Evol. Microbiol.">
        <title>Brenneria populi subsp. brevivirga subsp. nov. isolated from symptomatic bark of Populus x euramericana canker, and description of Brenneria populi subsp. populi subsp. nov.</title>
        <authorList>
            <person name="Zheng M.H."/>
            <person name="Piao C.G."/>
            <person name="Xue H."/>
            <person name="Guo M.W."/>
            <person name="Li Y."/>
        </authorList>
    </citation>
    <scope>NUCLEOTIDE SEQUENCE [LARGE SCALE GENOMIC DNA]</scope>
    <source>
        <strain evidence="1 2">D9-5</strain>
    </source>
</reference>
<sequence>MIELQPETFKFTGHWLFFYHSNKKNYSANSGEYCHFVIAISLSLVDLKTRWALNQGQIAITASTTEEHFLCHFLMRSLIKSGRGKMRVERINYKEIKSSFLDGCYTYCQHKINNINLHGSIWTNNESEQAYAYELFDNAYDLPIENLMLEVVTLVLIAGRGPEQAENYHRVRIAGILSENKLDELIADISEEERKDLIYDMSLLKLI</sequence>
<evidence type="ECO:0000313" key="2">
    <source>
        <dbReference type="Proteomes" id="UP001309705"/>
    </source>
</evidence>
<comment type="caution">
    <text evidence="1">The sequence shown here is derived from an EMBL/GenBank/DDBJ whole genome shotgun (WGS) entry which is preliminary data.</text>
</comment>
<proteinExistence type="predicted"/>
<dbReference type="EMBL" id="JAYWTM010000009">
    <property type="protein sequence ID" value="MEC5343319.1"/>
    <property type="molecule type" value="Genomic_DNA"/>
</dbReference>
<evidence type="ECO:0000313" key="1">
    <source>
        <dbReference type="EMBL" id="MEC5343319.1"/>
    </source>
</evidence>